<keyword evidence="4" id="KW-0378">Hydrolase</keyword>
<protein>
    <recommendedName>
        <fullName evidence="6">Inhibitor I9 domain-containing protein</fullName>
    </recommendedName>
</protein>
<evidence type="ECO:0000313" key="8">
    <source>
        <dbReference type="Proteomes" id="UP001152561"/>
    </source>
</evidence>
<dbReference type="Proteomes" id="UP001152561">
    <property type="component" value="Unassembled WGS sequence"/>
</dbReference>
<evidence type="ECO:0000256" key="5">
    <source>
        <dbReference type="ARBA" id="ARBA00022825"/>
    </source>
</evidence>
<evidence type="ECO:0000256" key="3">
    <source>
        <dbReference type="ARBA" id="ARBA00022729"/>
    </source>
</evidence>
<dbReference type="InterPro" id="IPR036852">
    <property type="entry name" value="Peptidase_S8/S53_dom_sf"/>
</dbReference>
<dbReference type="AlphaFoldDB" id="A0A9Q1M8R8"/>
<organism evidence="7 8">
    <name type="scientific">Anisodus acutangulus</name>
    <dbReference type="NCBI Taxonomy" id="402998"/>
    <lineage>
        <taxon>Eukaryota</taxon>
        <taxon>Viridiplantae</taxon>
        <taxon>Streptophyta</taxon>
        <taxon>Embryophyta</taxon>
        <taxon>Tracheophyta</taxon>
        <taxon>Spermatophyta</taxon>
        <taxon>Magnoliopsida</taxon>
        <taxon>eudicotyledons</taxon>
        <taxon>Gunneridae</taxon>
        <taxon>Pentapetalae</taxon>
        <taxon>asterids</taxon>
        <taxon>lamiids</taxon>
        <taxon>Solanales</taxon>
        <taxon>Solanaceae</taxon>
        <taxon>Solanoideae</taxon>
        <taxon>Hyoscyameae</taxon>
        <taxon>Anisodus</taxon>
    </lineage>
</organism>
<dbReference type="PANTHER" id="PTHR48222:SF4">
    <property type="entry name" value="PROTEINASE INHIBITOR, PROPEPTIDE"/>
    <property type="match status" value="1"/>
</dbReference>
<dbReference type="GO" id="GO:0006508">
    <property type="term" value="P:proteolysis"/>
    <property type="evidence" value="ECO:0007669"/>
    <property type="project" value="UniProtKB-KW"/>
</dbReference>
<comment type="similarity">
    <text evidence="1">Belongs to the peptidase S8 family.</text>
</comment>
<accession>A0A9Q1M8R8</accession>
<keyword evidence="5" id="KW-0720">Serine protease</keyword>
<dbReference type="Gene3D" id="3.30.70.80">
    <property type="entry name" value="Peptidase S8 propeptide/proteinase inhibitor I9"/>
    <property type="match status" value="1"/>
</dbReference>
<dbReference type="EMBL" id="JAJAGQ010000009">
    <property type="protein sequence ID" value="KAJ8554233.1"/>
    <property type="molecule type" value="Genomic_DNA"/>
</dbReference>
<dbReference type="FunFam" id="3.30.70.80:FF:000002">
    <property type="entry name" value="Subtilisin-like protease SBT5.3"/>
    <property type="match status" value="1"/>
</dbReference>
<name>A0A9Q1M8R8_9SOLA</name>
<dbReference type="OrthoDB" id="1305586at2759"/>
<comment type="caution">
    <text evidence="7">The sequence shown here is derived from an EMBL/GenBank/DDBJ whole genome shotgun (WGS) entry which is preliminary data.</text>
</comment>
<dbReference type="PANTHER" id="PTHR48222">
    <property type="entry name" value="PROTEINASE INHIBITOR, PROPEPTIDE"/>
    <property type="match status" value="1"/>
</dbReference>
<evidence type="ECO:0000256" key="2">
    <source>
        <dbReference type="ARBA" id="ARBA00022670"/>
    </source>
</evidence>
<evidence type="ECO:0000256" key="1">
    <source>
        <dbReference type="ARBA" id="ARBA00011073"/>
    </source>
</evidence>
<evidence type="ECO:0000256" key="4">
    <source>
        <dbReference type="ARBA" id="ARBA00022801"/>
    </source>
</evidence>
<evidence type="ECO:0000313" key="7">
    <source>
        <dbReference type="EMBL" id="KAJ8554233.1"/>
    </source>
</evidence>
<dbReference type="Pfam" id="PF05922">
    <property type="entry name" value="Inhibitor_I9"/>
    <property type="match status" value="1"/>
</dbReference>
<evidence type="ECO:0000259" key="6">
    <source>
        <dbReference type="Pfam" id="PF05922"/>
    </source>
</evidence>
<proteinExistence type="inferred from homology"/>
<sequence>MGRRKHDDAELATSAHHQLLTSVVGSQEAARDSIIYSYKHGFSGFAAKLTRSQAKKIAEIPDVVHVVPNHLYKLQTTRSWDYLGLSTYSPPANLLHQANMGDGAIIGVLDTGFPLSLMHS</sequence>
<keyword evidence="3" id="KW-0732">Signal</keyword>
<dbReference type="InterPro" id="IPR010259">
    <property type="entry name" value="S8pro/Inhibitor_I9"/>
</dbReference>
<feature type="domain" description="Inhibitor I9" evidence="6">
    <location>
        <begin position="4"/>
        <end position="75"/>
    </location>
</feature>
<keyword evidence="2" id="KW-0645">Protease</keyword>
<keyword evidence="8" id="KW-1185">Reference proteome</keyword>
<gene>
    <name evidence="7" type="ORF">K7X08_024911</name>
</gene>
<reference evidence="8" key="1">
    <citation type="journal article" date="2023" name="Proc. Natl. Acad. Sci. U.S.A.">
        <title>Genomic and structural basis for evolution of tropane alkaloid biosynthesis.</title>
        <authorList>
            <person name="Wanga Y.-J."/>
            <person name="Taina T."/>
            <person name="Yua J.-Y."/>
            <person name="Lia J."/>
            <person name="Xua B."/>
            <person name="Chenc J."/>
            <person name="D'Auriad J.C."/>
            <person name="Huanga J.-P."/>
            <person name="Huanga S.-X."/>
        </authorList>
    </citation>
    <scope>NUCLEOTIDE SEQUENCE [LARGE SCALE GENOMIC DNA]</scope>
    <source>
        <strain evidence="8">cv. KIB-2019</strain>
    </source>
</reference>
<dbReference type="SUPFAM" id="SSF52743">
    <property type="entry name" value="Subtilisin-like"/>
    <property type="match status" value="1"/>
</dbReference>
<dbReference type="GO" id="GO:0004252">
    <property type="term" value="F:serine-type endopeptidase activity"/>
    <property type="evidence" value="ECO:0007669"/>
    <property type="project" value="InterPro"/>
</dbReference>
<dbReference type="InterPro" id="IPR037045">
    <property type="entry name" value="S8pro/Inhibitor_I9_sf"/>
</dbReference>